<organism evidence="1 2">
    <name type="scientific">Daucus carota subsp. sativus</name>
    <name type="common">Carrot</name>
    <dbReference type="NCBI Taxonomy" id="79200"/>
    <lineage>
        <taxon>Eukaryota</taxon>
        <taxon>Viridiplantae</taxon>
        <taxon>Streptophyta</taxon>
        <taxon>Embryophyta</taxon>
        <taxon>Tracheophyta</taxon>
        <taxon>Spermatophyta</taxon>
        <taxon>Magnoliopsida</taxon>
        <taxon>eudicotyledons</taxon>
        <taxon>Gunneridae</taxon>
        <taxon>Pentapetalae</taxon>
        <taxon>asterids</taxon>
        <taxon>campanulids</taxon>
        <taxon>Apiales</taxon>
        <taxon>Apiaceae</taxon>
        <taxon>Apioideae</taxon>
        <taxon>Scandiceae</taxon>
        <taxon>Daucinae</taxon>
        <taxon>Daucus</taxon>
        <taxon>Daucus sect. Daucus</taxon>
    </lineage>
</organism>
<proteinExistence type="predicted"/>
<dbReference type="AlphaFoldDB" id="A0A164Y475"/>
<name>A0A164Y475_DAUCS</name>
<protein>
    <submittedName>
        <fullName evidence="1">Uncharacterized protein</fullName>
    </submittedName>
</protein>
<keyword evidence="2" id="KW-1185">Reference proteome</keyword>
<evidence type="ECO:0000313" key="1">
    <source>
        <dbReference type="EMBL" id="WOH00303.1"/>
    </source>
</evidence>
<evidence type="ECO:0000313" key="2">
    <source>
        <dbReference type="Proteomes" id="UP000077755"/>
    </source>
</evidence>
<dbReference type="Proteomes" id="UP000077755">
    <property type="component" value="Chromosome 5"/>
</dbReference>
<sequence length="76" mass="9340">MILICFNIRKLQFKRDPTADEVFYYAHTRRLKKKKNLIVDAEENDMDDEDDEDVEVIWIDKKNQQIYKEENRMVED</sequence>
<reference evidence="1" key="2">
    <citation type="submission" date="2022-03" db="EMBL/GenBank/DDBJ databases">
        <title>Draft title - Genomic analysis of global carrot germplasm unveils the trajectory of domestication and the origin of high carotenoid orange carrot.</title>
        <authorList>
            <person name="Iorizzo M."/>
            <person name="Ellison S."/>
            <person name="Senalik D."/>
            <person name="Macko-Podgorni A."/>
            <person name="Grzebelus D."/>
            <person name="Bostan H."/>
            <person name="Rolling W."/>
            <person name="Curaba J."/>
            <person name="Simon P."/>
        </authorList>
    </citation>
    <scope>NUCLEOTIDE SEQUENCE</scope>
    <source>
        <tissue evidence="1">Leaf</tissue>
    </source>
</reference>
<reference evidence="1" key="1">
    <citation type="journal article" date="2016" name="Nat. Genet.">
        <title>A high-quality carrot genome assembly provides new insights into carotenoid accumulation and asterid genome evolution.</title>
        <authorList>
            <person name="Iorizzo M."/>
            <person name="Ellison S."/>
            <person name="Senalik D."/>
            <person name="Zeng P."/>
            <person name="Satapoomin P."/>
            <person name="Huang J."/>
            <person name="Bowman M."/>
            <person name="Iovene M."/>
            <person name="Sanseverino W."/>
            <person name="Cavagnaro P."/>
            <person name="Yildiz M."/>
            <person name="Macko-Podgorni A."/>
            <person name="Moranska E."/>
            <person name="Grzebelus E."/>
            <person name="Grzebelus D."/>
            <person name="Ashrafi H."/>
            <person name="Zheng Z."/>
            <person name="Cheng S."/>
            <person name="Spooner D."/>
            <person name="Van Deynze A."/>
            <person name="Simon P."/>
        </authorList>
    </citation>
    <scope>NUCLEOTIDE SEQUENCE</scope>
    <source>
        <tissue evidence="1">Leaf</tissue>
    </source>
</reference>
<gene>
    <name evidence="1" type="ORF">DCAR_0519662</name>
</gene>
<dbReference type="Gramene" id="KZM93953">
    <property type="protein sequence ID" value="KZM93953"/>
    <property type="gene ID" value="DCAR_017198"/>
</dbReference>
<dbReference type="EMBL" id="CP093347">
    <property type="protein sequence ID" value="WOH00303.1"/>
    <property type="molecule type" value="Genomic_DNA"/>
</dbReference>
<accession>A0A164Y475</accession>